<dbReference type="AlphaFoldDB" id="A0A382T9J7"/>
<gene>
    <name evidence="1" type="ORF">METZ01_LOCUS371557</name>
</gene>
<organism evidence="1">
    <name type="scientific">marine metagenome</name>
    <dbReference type="NCBI Taxonomy" id="408172"/>
    <lineage>
        <taxon>unclassified sequences</taxon>
        <taxon>metagenomes</taxon>
        <taxon>ecological metagenomes</taxon>
    </lineage>
</organism>
<evidence type="ECO:0000313" key="1">
    <source>
        <dbReference type="EMBL" id="SVD18703.1"/>
    </source>
</evidence>
<proteinExistence type="predicted"/>
<feature type="non-terminal residue" evidence="1">
    <location>
        <position position="26"/>
    </location>
</feature>
<dbReference type="EMBL" id="UINC01134888">
    <property type="protein sequence ID" value="SVD18703.1"/>
    <property type="molecule type" value="Genomic_DNA"/>
</dbReference>
<accession>A0A382T9J7</accession>
<protein>
    <submittedName>
        <fullName evidence="1">Uncharacterized protein</fullName>
    </submittedName>
</protein>
<sequence>MGMIKLPQGAISFFKNNQDQIFQSGA</sequence>
<name>A0A382T9J7_9ZZZZ</name>
<reference evidence="1" key="1">
    <citation type="submission" date="2018-05" db="EMBL/GenBank/DDBJ databases">
        <authorList>
            <person name="Lanie J.A."/>
            <person name="Ng W.-L."/>
            <person name="Kazmierczak K.M."/>
            <person name="Andrzejewski T.M."/>
            <person name="Davidsen T.M."/>
            <person name="Wayne K.J."/>
            <person name="Tettelin H."/>
            <person name="Glass J.I."/>
            <person name="Rusch D."/>
            <person name="Podicherti R."/>
            <person name="Tsui H.-C.T."/>
            <person name="Winkler M.E."/>
        </authorList>
    </citation>
    <scope>NUCLEOTIDE SEQUENCE</scope>
</reference>